<dbReference type="InterPro" id="IPR029063">
    <property type="entry name" value="SAM-dependent_MTases_sf"/>
</dbReference>
<keyword evidence="2" id="KW-0808">Transferase</keyword>
<organism evidence="2 3">
    <name type="scientific">Candidatus Schekmanbacteria bacterium RIFCSPLOWO2_12_FULL_38_15</name>
    <dbReference type="NCBI Taxonomy" id="1817883"/>
    <lineage>
        <taxon>Bacteria</taxon>
        <taxon>Candidatus Schekmaniibacteriota</taxon>
    </lineage>
</organism>
<dbReference type="InterPro" id="IPR013216">
    <property type="entry name" value="Methyltransf_11"/>
</dbReference>
<dbReference type="STRING" id="1817883.A3G31_01275"/>
<comment type="caution">
    <text evidence="2">The sequence shown here is derived from an EMBL/GenBank/DDBJ whole genome shotgun (WGS) entry which is preliminary data.</text>
</comment>
<protein>
    <submittedName>
        <fullName evidence="2">Methyltransferase</fullName>
    </submittedName>
</protein>
<dbReference type="SUPFAM" id="SSF53335">
    <property type="entry name" value="S-adenosyl-L-methionine-dependent methyltransferases"/>
    <property type="match status" value="1"/>
</dbReference>
<dbReference type="PANTHER" id="PTHR12843:SF5">
    <property type="entry name" value="EEF1A LYSINE METHYLTRANSFERASE 2"/>
    <property type="match status" value="1"/>
</dbReference>
<keyword evidence="2" id="KW-0489">Methyltransferase</keyword>
<dbReference type="AlphaFoldDB" id="A0A1F7SQE9"/>
<feature type="domain" description="Methyltransferase type 11" evidence="1">
    <location>
        <begin position="47"/>
        <end position="145"/>
    </location>
</feature>
<evidence type="ECO:0000313" key="2">
    <source>
        <dbReference type="EMBL" id="OGL55427.1"/>
    </source>
</evidence>
<dbReference type="GO" id="GO:0032259">
    <property type="term" value="P:methylation"/>
    <property type="evidence" value="ECO:0007669"/>
    <property type="project" value="UniProtKB-KW"/>
</dbReference>
<evidence type="ECO:0000313" key="3">
    <source>
        <dbReference type="Proteomes" id="UP000178082"/>
    </source>
</evidence>
<name>A0A1F7SQE9_9BACT</name>
<dbReference type="EMBL" id="MGDI01000001">
    <property type="protein sequence ID" value="OGL55427.1"/>
    <property type="molecule type" value="Genomic_DNA"/>
</dbReference>
<evidence type="ECO:0000259" key="1">
    <source>
        <dbReference type="Pfam" id="PF08241"/>
    </source>
</evidence>
<dbReference type="Pfam" id="PF08241">
    <property type="entry name" value="Methyltransf_11"/>
    <property type="match status" value="1"/>
</dbReference>
<dbReference type="Proteomes" id="UP000178082">
    <property type="component" value="Unassembled WGS sequence"/>
</dbReference>
<accession>A0A1F7SQE9</accession>
<sequence length="206" mass="23114">MTDKRTHWETIYQTKKPDSVSWYQPSLRLSIELILRTGVAKGAALIDVGGGASTLVDDLLSLQYSNITVLDISAQALEYSKNRLASRADSVKWVLGDITAVDLSESSFDVWHDRAVFHFLVRENERKGYCKSMETSVRRGGFVIIATFGPNGPLKCSGLEIVRYDPTSLQRTLGDAFSLMSSQVEHHTTPFNTIQEFVYCLFKKVK</sequence>
<proteinExistence type="predicted"/>
<reference evidence="2 3" key="1">
    <citation type="journal article" date="2016" name="Nat. Commun.">
        <title>Thousands of microbial genomes shed light on interconnected biogeochemical processes in an aquifer system.</title>
        <authorList>
            <person name="Anantharaman K."/>
            <person name="Brown C.T."/>
            <person name="Hug L.A."/>
            <person name="Sharon I."/>
            <person name="Castelle C.J."/>
            <person name="Probst A.J."/>
            <person name="Thomas B.C."/>
            <person name="Singh A."/>
            <person name="Wilkins M.J."/>
            <person name="Karaoz U."/>
            <person name="Brodie E.L."/>
            <person name="Williams K.H."/>
            <person name="Hubbard S.S."/>
            <person name="Banfield J.F."/>
        </authorList>
    </citation>
    <scope>NUCLEOTIDE SEQUENCE [LARGE SCALE GENOMIC DNA]</scope>
</reference>
<dbReference type="PANTHER" id="PTHR12843">
    <property type="entry name" value="PROTEIN-LYSINE N-METHYLTRANSFERASE METTL10"/>
    <property type="match status" value="1"/>
</dbReference>
<gene>
    <name evidence="2" type="ORF">A3G31_01275</name>
</gene>
<dbReference type="Gene3D" id="3.40.50.150">
    <property type="entry name" value="Vaccinia Virus protein VP39"/>
    <property type="match status" value="1"/>
</dbReference>
<dbReference type="CDD" id="cd02440">
    <property type="entry name" value="AdoMet_MTases"/>
    <property type="match status" value="1"/>
</dbReference>
<dbReference type="GO" id="GO:0008757">
    <property type="term" value="F:S-adenosylmethionine-dependent methyltransferase activity"/>
    <property type="evidence" value="ECO:0007669"/>
    <property type="project" value="InterPro"/>
</dbReference>